<evidence type="ECO:0000313" key="9">
    <source>
        <dbReference type="EMBL" id="QGY46048.1"/>
    </source>
</evidence>
<dbReference type="PANTHER" id="PTHR43652">
    <property type="entry name" value="BASIC AMINO ACID ANTIPORTER YFCC-RELATED"/>
    <property type="match status" value="1"/>
</dbReference>
<feature type="transmembrane region" description="Helical" evidence="7">
    <location>
        <begin position="28"/>
        <end position="44"/>
    </location>
</feature>
<evidence type="ECO:0000259" key="8">
    <source>
        <dbReference type="PROSITE" id="PS51202"/>
    </source>
</evidence>
<keyword evidence="10" id="KW-1185">Reference proteome</keyword>
<dbReference type="InterPro" id="IPR036721">
    <property type="entry name" value="RCK_C_sf"/>
</dbReference>
<dbReference type="PROSITE" id="PS01271">
    <property type="entry name" value="NA_SULFATE"/>
    <property type="match status" value="1"/>
</dbReference>
<dbReference type="RefSeq" id="WP_158869186.1">
    <property type="nucleotide sequence ID" value="NZ_CP046401.1"/>
</dbReference>
<evidence type="ECO:0000256" key="6">
    <source>
        <dbReference type="ARBA" id="ARBA00023136"/>
    </source>
</evidence>
<dbReference type="InterPro" id="IPR004680">
    <property type="entry name" value="Cit_transptr-like_dom"/>
</dbReference>
<evidence type="ECO:0000256" key="7">
    <source>
        <dbReference type="SAM" id="Phobius"/>
    </source>
</evidence>
<dbReference type="Gene3D" id="3.30.70.1450">
    <property type="entry name" value="Regulator of K+ conductance, C-terminal domain"/>
    <property type="match status" value="2"/>
</dbReference>
<keyword evidence="4" id="KW-0677">Repeat</keyword>
<accession>A0A6I6JY23</accession>
<feature type="transmembrane region" description="Helical" evidence="7">
    <location>
        <begin position="98"/>
        <end position="119"/>
    </location>
</feature>
<feature type="transmembrane region" description="Helical" evidence="7">
    <location>
        <begin position="6"/>
        <end position="21"/>
    </location>
</feature>
<dbReference type="GO" id="GO:0008324">
    <property type="term" value="F:monoatomic cation transmembrane transporter activity"/>
    <property type="evidence" value="ECO:0007669"/>
    <property type="project" value="InterPro"/>
</dbReference>
<feature type="transmembrane region" description="Helical" evidence="7">
    <location>
        <begin position="426"/>
        <end position="444"/>
    </location>
</feature>
<gene>
    <name evidence="9" type="ORF">GM418_20965</name>
</gene>
<evidence type="ECO:0000256" key="1">
    <source>
        <dbReference type="ARBA" id="ARBA00004141"/>
    </source>
</evidence>
<keyword evidence="3 7" id="KW-0812">Transmembrane</keyword>
<organism evidence="9 10">
    <name type="scientific">Maribellus comscasis</name>
    <dbReference type="NCBI Taxonomy" id="2681766"/>
    <lineage>
        <taxon>Bacteria</taxon>
        <taxon>Pseudomonadati</taxon>
        <taxon>Bacteroidota</taxon>
        <taxon>Bacteroidia</taxon>
        <taxon>Marinilabiliales</taxon>
        <taxon>Prolixibacteraceae</taxon>
        <taxon>Maribellus</taxon>
    </lineage>
</organism>
<dbReference type="AlphaFoldDB" id="A0A6I6JY23"/>
<evidence type="ECO:0000256" key="3">
    <source>
        <dbReference type="ARBA" id="ARBA00022692"/>
    </source>
</evidence>
<evidence type="ECO:0000256" key="5">
    <source>
        <dbReference type="ARBA" id="ARBA00022989"/>
    </source>
</evidence>
<keyword evidence="5 7" id="KW-1133">Transmembrane helix</keyword>
<feature type="transmembrane region" description="Helical" evidence="7">
    <location>
        <begin position="579"/>
        <end position="599"/>
    </location>
</feature>
<evidence type="ECO:0000256" key="2">
    <source>
        <dbReference type="ARBA" id="ARBA00022448"/>
    </source>
</evidence>
<dbReference type="GO" id="GO:0006813">
    <property type="term" value="P:potassium ion transport"/>
    <property type="evidence" value="ECO:0007669"/>
    <property type="project" value="InterPro"/>
</dbReference>
<name>A0A6I6JY23_9BACT</name>
<dbReference type="InterPro" id="IPR031312">
    <property type="entry name" value="Na/sul_symport_CS"/>
</dbReference>
<feature type="transmembrane region" description="Helical" evidence="7">
    <location>
        <begin position="401"/>
        <end position="420"/>
    </location>
</feature>
<reference evidence="9 10" key="1">
    <citation type="submission" date="2019-11" db="EMBL/GenBank/DDBJ databases">
        <authorList>
            <person name="Zheng R.K."/>
            <person name="Sun C.M."/>
        </authorList>
    </citation>
    <scope>NUCLEOTIDE SEQUENCE [LARGE SCALE GENOMIC DNA]</scope>
    <source>
        <strain evidence="9 10">WC007</strain>
    </source>
</reference>
<dbReference type="GO" id="GO:0005886">
    <property type="term" value="C:plasma membrane"/>
    <property type="evidence" value="ECO:0007669"/>
    <property type="project" value="TreeGrafter"/>
</dbReference>
<dbReference type="SUPFAM" id="SSF116726">
    <property type="entry name" value="TrkA C-terminal domain-like"/>
    <property type="match status" value="2"/>
</dbReference>
<dbReference type="KEGG" id="mcos:GM418_20965"/>
<feature type="transmembrane region" description="Helical" evidence="7">
    <location>
        <begin position="494"/>
        <end position="511"/>
    </location>
</feature>
<dbReference type="PANTHER" id="PTHR43652:SF2">
    <property type="entry name" value="BASIC AMINO ACID ANTIPORTER YFCC-RELATED"/>
    <property type="match status" value="1"/>
</dbReference>
<feature type="transmembrane region" description="Helical" evidence="7">
    <location>
        <begin position="541"/>
        <end position="559"/>
    </location>
</feature>
<feature type="domain" description="RCK C-terminal" evidence="8">
    <location>
        <begin position="297"/>
        <end position="382"/>
    </location>
</feature>
<dbReference type="InterPro" id="IPR051679">
    <property type="entry name" value="DASS-Related_Transporters"/>
</dbReference>
<keyword evidence="2" id="KW-0813">Transport</keyword>
<protein>
    <submittedName>
        <fullName evidence="9">TRAP transporter large permease subunit</fullName>
    </submittedName>
</protein>
<proteinExistence type="predicted"/>
<dbReference type="InterPro" id="IPR006037">
    <property type="entry name" value="RCK_C"/>
</dbReference>
<keyword evidence="6 7" id="KW-0472">Membrane</keyword>
<dbReference type="Proteomes" id="UP000428260">
    <property type="component" value="Chromosome"/>
</dbReference>
<dbReference type="PROSITE" id="PS51202">
    <property type="entry name" value="RCK_C"/>
    <property type="match status" value="2"/>
</dbReference>
<feature type="transmembrane region" description="Helical" evidence="7">
    <location>
        <begin position="181"/>
        <end position="201"/>
    </location>
</feature>
<dbReference type="Pfam" id="PF03600">
    <property type="entry name" value="CitMHS"/>
    <property type="match status" value="2"/>
</dbReference>
<evidence type="ECO:0000313" key="10">
    <source>
        <dbReference type="Proteomes" id="UP000428260"/>
    </source>
</evidence>
<comment type="subcellular location">
    <subcellularLocation>
        <location evidence="1">Membrane</location>
        <topology evidence="1">Multi-pass membrane protein</topology>
    </subcellularLocation>
</comment>
<dbReference type="Pfam" id="PF02080">
    <property type="entry name" value="TrkA_C"/>
    <property type="match status" value="1"/>
</dbReference>
<evidence type="ECO:0000256" key="4">
    <source>
        <dbReference type="ARBA" id="ARBA00022737"/>
    </source>
</evidence>
<sequence>MTLEGYIVLAIIFALIVILAKEIMRPGLVFFTGAVLLMATGIISEKETLEGFSNKGMITVGILFLVSEGVRQSGILNRLAQTYLPRKRGKMVFLIPRIMLPVSVLSAFLNNTPVVIIFAPIIKKWTEKLNLSSKKFLIPLSYATILGGMCTLIGTSTNLVVHGLILENGYEGFSMFELGKVGLFIAIIGTIYMSIAGNKLLPGKKILFNSRSSTEFKDYFYDVIVPESSSFIGIEIKNGRIKELRGLIIRTIERDGKIIEVNKGSYFIMPEDKLLVVGKSDRLNLILGNDNIRLRGMDLIKGVPKNELKQYEAVLSPRFPGIGKTITEFNFFEHYQAVVLSIHRNGERITSNLSSLELKAGDNLVLLTTERFAQNWGDSKVFYLTSYIRDYRTTGTFWKKWLAFIVLLLMIIGSTVGKFFSSPSGITFDMFYFSAIASILLVWMKIMPHQKYTKAISWDVLITIAFAFAISKAMQNSGAAESIARTTINFAKGFGPIGVLAAIYILTAIFTEIITNNAAAALVFPIAMAAAQQLNIDPKPFFVTIAIAASASFSTPIGYQTNLIVQAIGDYKFKDYVKIGLPLNLLAFILSLLLIPYFWHFQ</sequence>
<feature type="domain" description="RCK C-terminal" evidence="8">
    <location>
        <begin position="208"/>
        <end position="292"/>
    </location>
</feature>
<feature type="transmembrane region" description="Helical" evidence="7">
    <location>
        <begin position="140"/>
        <end position="161"/>
    </location>
</feature>
<dbReference type="EMBL" id="CP046401">
    <property type="protein sequence ID" value="QGY46048.1"/>
    <property type="molecule type" value="Genomic_DNA"/>
</dbReference>